<evidence type="ECO:0000313" key="2">
    <source>
        <dbReference type="EMBL" id="KAK8963977.1"/>
    </source>
</evidence>
<gene>
    <name evidence="2" type="ORF">KSP40_PGU003656</name>
</gene>
<dbReference type="EMBL" id="JBBWWR010000007">
    <property type="protein sequence ID" value="KAK8963977.1"/>
    <property type="molecule type" value="Genomic_DNA"/>
</dbReference>
<protein>
    <submittedName>
        <fullName evidence="2">Uncharacterized protein</fullName>
    </submittedName>
</protein>
<accession>A0ABR2MIK0</accession>
<keyword evidence="3" id="KW-1185">Reference proteome</keyword>
<dbReference type="Proteomes" id="UP001412067">
    <property type="component" value="Unassembled WGS sequence"/>
</dbReference>
<comment type="caution">
    <text evidence="2">The sequence shown here is derived from an EMBL/GenBank/DDBJ whole genome shotgun (WGS) entry which is preliminary data.</text>
</comment>
<proteinExistence type="predicted"/>
<name>A0ABR2MIK0_9ASPA</name>
<evidence type="ECO:0000256" key="1">
    <source>
        <dbReference type="SAM" id="MobiDB-lite"/>
    </source>
</evidence>
<feature type="region of interest" description="Disordered" evidence="1">
    <location>
        <begin position="1"/>
        <end position="79"/>
    </location>
</feature>
<feature type="compositionally biased region" description="Basic and acidic residues" evidence="1">
    <location>
        <begin position="1"/>
        <end position="18"/>
    </location>
</feature>
<organism evidence="2 3">
    <name type="scientific">Platanthera guangdongensis</name>
    <dbReference type="NCBI Taxonomy" id="2320717"/>
    <lineage>
        <taxon>Eukaryota</taxon>
        <taxon>Viridiplantae</taxon>
        <taxon>Streptophyta</taxon>
        <taxon>Embryophyta</taxon>
        <taxon>Tracheophyta</taxon>
        <taxon>Spermatophyta</taxon>
        <taxon>Magnoliopsida</taxon>
        <taxon>Liliopsida</taxon>
        <taxon>Asparagales</taxon>
        <taxon>Orchidaceae</taxon>
        <taxon>Orchidoideae</taxon>
        <taxon>Orchideae</taxon>
        <taxon>Orchidinae</taxon>
        <taxon>Platanthera</taxon>
    </lineage>
</organism>
<evidence type="ECO:0000313" key="3">
    <source>
        <dbReference type="Proteomes" id="UP001412067"/>
    </source>
</evidence>
<reference evidence="2 3" key="1">
    <citation type="journal article" date="2022" name="Nat. Plants">
        <title>Genomes of leafy and leafless Platanthera orchids illuminate the evolution of mycoheterotrophy.</title>
        <authorList>
            <person name="Li M.H."/>
            <person name="Liu K.W."/>
            <person name="Li Z."/>
            <person name="Lu H.C."/>
            <person name="Ye Q.L."/>
            <person name="Zhang D."/>
            <person name="Wang J.Y."/>
            <person name="Li Y.F."/>
            <person name="Zhong Z.M."/>
            <person name="Liu X."/>
            <person name="Yu X."/>
            <person name="Liu D.K."/>
            <person name="Tu X.D."/>
            <person name="Liu B."/>
            <person name="Hao Y."/>
            <person name="Liao X.Y."/>
            <person name="Jiang Y.T."/>
            <person name="Sun W.H."/>
            <person name="Chen J."/>
            <person name="Chen Y.Q."/>
            <person name="Ai Y."/>
            <person name="Zhai J.W."/>
            <person name="Wu S.S."/>
            <person name="Zhou Z."/>
            <person name="Hsiao Y.Y."/>
            <person name="Wu W.L."/>
            <person name="Chen Y.Y."/>
            <person name="Lin Y.F."/>
            <person name="Hsu J.L."/>
            <person name="Li C.Y."/>
            <person name="Wang Z.W."/>
            <person name="Zhao X."/>
            <person name="Zhong W.Y."/>
            <person name="Ma X.K."/>
            <person name="Ma L."/>
            <person name="Huang J."/>
            <person name="Chen G.Z."/>
            <person name="Huang M.Z."/>
            <person name="Huang L."/>
            <person name="Peng D.H."/>
            <person name="Luo Y.B."/>
            <person name="Zou S.Q."/>
            <person name="Chen S.P."/>
            <person name="Lan S."/>
            <person name="Tsai W.C."/>
            <person name="Van de Peer Y."/>
            <person name="Liu Z.J."/>
        </authorList>
    </citation>
    <scope>NUCLEOTIDE SEQUENCE [LARGE SCALE GENOMIC DNA]</scope>
    <source>
        <strain evidence="2">Lor288</strain>
    </source>
</reference>
<sequence>MGRIHNEAEGGGGDRDDNQFLSPELDPPRGRRRVVQPSPPADRHDVAGLGEDWELPRQPRDTPSTTGPPPGSTPSTSGQQWGAVLIFWVAGNFLGCG</sequence>